<feature type="transmembrane region" description="Helical" evidence="2">
    <location>
        <begin position="58"/>
        <end position="76"/>
    </location>
</feature>
<evidence type="ECO:0000313" key="4">
    <source>
        <dbReference type="Proteomes" id="UP000249091"/>
    </source>
</evidence>
<gene>
    <name evidence="3" type="ORF">NCTC10994_03796</name>
</gene>
<dbReference type="RefSeq" id="WP_072699550.1">
    <property type="nucleotide sequence ID" value="NZ_JAFBBL010000001.1"/>
</dbReference>
<feature type="region of interest" description="Disordered" evidence="1">
    <location>
        <begin position="1"/>
        <end position="20"/>
    </location>
</feature>
<keyword evidence="2" id="KW-1133">Transmembrane helix</keyword>
<evidence type="ECO:0000256" key="2">
    <source>
        <dbReference type="SAM" id="Phobius"/>
    </source>
</evidence>
<dbReference type="KEGG" id="rcr:NCTC10994_03796"/>
<keyword evidence="4" id="KW-1185">Reference proteome</keyword>
<accession>A0A2X4UFT5</accession>
<evidence type="ECO:0000313" key="3">
    <source>
        <dbReference type="EMBL" id="SQI37833.1"/>
    </source>
</evidence>
<keyword evidence="2" id="KW-0812">Transmembrane</keyword>
<organism evidence="3 4">
    <name type="scientific">Rhodococcus coprophilus</name>
    <dbReference type="NCBI Taxonomy" id="38310"/>
    <lineage>
        <taxon>Bacteria</taxon>
        <taxon>Bacillati</taxon>
        <taxon>Actinomycetota</taxon>
        <taxon>Actinomycetes</taxon>
        <taxon>Mycobacteriales</taxon>
        <taxon>Nocardiaceae</taxon>
        <taxon>Rhodococcus</taxon>
    </lineage>
</organism>
<protein>
    <submittedName>
        <fullName evidence="3">Uncharacterized protein</fullName>
    </submittedName>
</protein>
<proteinExistence type="predicted"/>
<feature type="transmembrane region" description="Helical" evidence="2">
    <location>
        <begin position="27"/>
        <end position="46"/>
    </location>
</feature>
<dbReference type="EMBL" id="LS483468">
    <property type="protein sequence ID" value="SQI37833.1"/>
    <property type="molecule type" value="Genomic_DNA"/>
</dbReference>
<name>A0A2X4UFT5_9NOCA</name>
<sequence>MAEYNTGFDAGSSEEDQARPCRRGPSLLLLLSGLAALVVSGWALLGPFSLDFLATFDGGWILVGAAVVIGAVLVFLPSRRSK</sequence>
<evidence type="ECO:0000256" key="1">
    <source>
        <dbReference type="SAM" id="MobiDB-lite"/>
    </source>
</evidence>
<dbReference type="Proteomes" id="UP000249091">
    <property type="component" value="Chromosome 1"/>
</dbReference>
<dbReference type="STRING" id="1219011.GCA_001895045_01611"/>
<keyword evidence="2" id="KW-0472">Membrane</keyword>
<reference evidence="3 4" key="1">
    <citation type="submission" date="2018-06" db="EMBL/GenBank/DDBJ databases">
        <authorList>
            <consortium name="Pathogen Informatics"/>
            <person name="Doyle S."/>
        </authorList>
    </citation>
    <scope>NUCLEOTIDE SEQUENCE [LARGE SCALE GENOMIC DNA]</scope>
    <source>
        <strain evidence="3 4">NCTC10994</strain>
    </source>
</reference>
<dbReference type="AlphaFoldDB" id="A0A2X4UFT5"/>